<dbReference type="Proteomes" id="UP000799324">
    <property type="component" value="Unassembled WGS sequence"/>
</dbReference>
<accession>A0A6A6T9I0</accession>
<dbReference type="AlphaFoldDB" id="A0A6A6T9I0"/>
<dbReference type="Pfam" id="PF01593">
    <property type="entry name" value="Amino_oxidase"/>
    <property type="match status" value="1"/>
</dbReference>
<dbReference type="InterPro" id="IPR002937">
    <property type="entry name" value="Amino_oxidase"/>
</dbReference>
<dbReference type="InterPro" id="IPR036188">
    <property type="entry name" value="FAD/NAD-bd_sf"/>
</dbReference>
<evidence type="ECO:0000259" key="1">
    <source>
        <dbReference type="Pfam" id="PF01593"/>
    </source>
</evidence>
<keyword evidence="3" id="KW-1185">Reference proteome</keyword>
<name>A0A6A6T9I0_9PLEO</name>
<sequence>MSPTPDDTHGVPKTKRIAIVGGGISGIAALWAFKEHPEYEVHLFEAEARLGGHANSVSFKQNGTFVNVDTGFIAINDETYPHFSKFLGELGVYTIRTDMSFAVSYNAGAFEWGSRCFQGFFGSWQNLFRPWFWRLSFDILRFNLTAPDILHIESSGKKGAQNPPEWKSMEPIGDYLQRLNYSKHFVDLYLVPMCAAPWCIDPQVFSSTFPAQHLIEFMQDHRLLDTVWHTLRWKTFPTGSREYIKAFESQLGGRHQIHKGARVENVRRLDEDGLMLSMEGGDSKYFDHVVLAVHAPQALALLGREATSLEKKILGAFETTRNVCVLHSDMSLLPRRLNARAAWNCLLDWPSDSRKQDQAKQMSITFDMNRLQGFVQAGPYGGPGHVLVTMNPPRNIRSSQGNFMYSTPLISSASVQATQLMHRINGTNRVSFAGAWMGYGFHEDGFVSGTCAAKALLRDGGVVQEPSHSWDCICPRRPLVHLWWLTWGIRFLQMFFDAQALLSSYLE</sequence>
<dbReference type="Gene3D" id="1.10.3110.10">
    <property type="entry name" value="protoporphyrinogen ix oxidase, domain 3"/>
    <property type="match status" value="1"/>
</dbReference>
<reference evidence="2" key="1">
    <citation type="journal article" date="2020" name="Stud. Mycol.">
        <title>101 Dothideomycetes genomes: a test case for predicting lifestyles and emergence of pathogens.</title>
        <authorList>
            <person name="Haridas S."/>
            <person name="Albert R."/>
            <person name="Binder M."/>
            <person name="Bloem J."/>
            <person name="Labutti K."/>
            <person name="Salamov A."/>
            <person name="Andreopoulos B."/>
            <person name="Baker S."/>
            <person name="Barry K."/>
            <person name="Bills G."/>
            <person name="Bluhm B."/>
            <person name="Cannon C."/>
            <person name="Castanera R."/>
            <person name="Culley D."/>
            <person name="Daum C."/>
            <person name="Ezra D."/>
            <person name="Gonzalez J."/>
            <person name="Henrissat B."/>
            <person name="Kuo A."/>
            <person name="Liang C."/>
            <person name="Lipzen A."/>
            <person name="Lutzoni F."/>
            <person name="Magnuson J."/>
            <person name="Mondo S."/>
            <person name="Nolan M."/>
            <person name="Ohm R."/>
            <person name="Pangilinan J."/>
            <person name="Park H.-J."/>
            <person name="Ramirez L."/>
            <person name="Alfaro M."/>
            <person name="Sun H."/>
            <person name="Tritt A."/>
            <person name="Yoshinaga Y."/>
            <person name="Zwiers L.-H."/>
            <person name="Turgeon B."/>
            <person name="Goodwin S."/>
            <person name="Spatafora J."/>
            <person name="Crous P."/>
            <person name="Grigoriev I."/>
        </authorList>
    </citation>
    <scope>NUCLEOTIDE SEQUENCE</scope>
    <source>
        <strain evidence="2">CBS 122681</strain>
    </source>
</reference>
<dbReference type="PANTHER" id="PTHR42923">
    <property type="entry name" value="PROTOPORPHYRINOGEN OXIDASE"/>
    <property type="match status" value="1"/>
</dbReference>
<evidence type="ECO:0000313" key="3">
    <source>
        <dbReference type="Proteomes" id="UP000799324"/>
    </source>
</evidence>
<evidence type="ECO:0000313" key="2">
    <source>
        <dbReference type="EMBL" id="KAF2656599.1"/>
    </source>
</evidence>
<organism evidence="2 3">
    <name type="scientific">Lophiostoma macrostomum CBS 122681</name>
    <dbReference type="NCBI Taxonomy" id="1314788"/>
    <lineage>
        <taxon>Eukaryota</taxon>
        <taxon>Fungi</taxon>
        <taxon>Dikarya</taxon>
        <taxon>Ascomycota</taxon>
        <taxon>Pezizomycotina</taxon>
        <taxon>Dothideomycetes</taxon>
        <taxon>Pleosporomycetidae</taxon>
        <taxon>Pleosporales</taxon>
        <taxon>Lophiostomataceae</taxon>
        <taxon>Lophiostoma</taxon>
    </lineage>
</organism>
<dbReference type="EMBL" id="MU004334">
    <property type="protein sequence ID" value="KAF2656599.1"/>
    <property type="molecule type" value="Genomic_DNA"/>
</dbReference>
<proteinExistence type="predicted"/>
<dbReference type="Gene3D" id="3.50.50.60">
    <property type="entry name" value="FAD/NAD(P)-binding domain"/>
    <property type="match status" value="1"/>
</dbReference>
<dbReference type="OrthoDB" id="3785663at2759"/>
<dbReference type="SUPFAM" id="SSF51905">
    <property type="entry name" value="FAD/NAD(P)-binding domain"/>
    <property type="match status" value="1"/>
</dbReference>
<dbReference type="GO" id="GO:0016491">
    <property type="term" value="F:oxidoreductase activity"/>
    <property type="evidence" value="ECO:0007669"/>
    <property type="project" value="InterPro"/>
</dbReference>
<dbReference type="Gene3D" id="3.90.660.20">
    <property type="entry name" value="Protoporphyrinogen oxidase, mitochondrial, domain 2"/>
    <property type="match status" value="1"/>
</dbReference>
<gene>
    <name evidence="2" type="ORF">K491DRAFT_596561</name>
</gene>
<feature type="domain" description="Amine oxidase" evidence="1">
    <location>
        <begin position="24"/>
        <end position="299"/>
    </location>
</feature>
<dbReference type="InterPro" id="IPR050464">
    <property type="entry name" value="Zeta_carotene_desat/Oxidored"/>
</dbReference>
<protein>
    <submittedName>
        <fullName evidence="2">FAD/NAD(P)-binding domain-containing protein</fullName>
    </submittedName>
</protein>
<dbReference type="PANTHER" id="PTHR42923:SF17">
    <property type="entry name" value="AMINE OXIDASE DOMAIN-CONTAINING PROTEIN"/>
    <property type="match status" value="1"/>
</dbReference>